<evidence type="ECO:0000256" key="1">
    <source>
        <dbReference type="SAM" id="MobiDB-lite"/>
    </source>
</evidence>
<evidence type="ECO:0000313" key="2">
    <source>
        <dbReference type="EMBL" id="KAK2150222.1"/>
    </source>
</evidence>
<name>A0AAD9JBN1_RIDPI</name>
<feature type="compositionally biased region" description="Basic and acidic residues" evidence="1">
    <location>
        <begin position="94"/>
        <end position="109"/>
    </location>
</feature>
<feature type="region of interest" description="Disordered" evidence="1">
    <location>
        <begin position="91"/>
        <end position="123"/>
    </location>
</feature>
<accession>A0AAD9JBN1</accession>
<sequence length="142" mass="16138">MRRRVAVRQRRPRQVEAIRLLVVGIVVDDDLQVAEPREAHRRLVEAARLRAVGRQLPRRDVLADVADEQVLALAVDHLQLARVPVETDLDAVADLERDPPRDAVVHRQTDDDDDDKEERDDRQLEAELGRQSLLQVLSGPVS</sequence>
<organism evidence="2 3">
    <name type="scientific">Ridgeia piscesae</name>
    <name type="common">Tubeworm</name>
    <dbReference type="NCBI Taxonomy" id="27915"/>
    <lineage>
        <taxon>Eukaryota</taxon>
        <taxon>Metazoa</taxon>
        <taxon>Spiralia</taxon>
        <taxon>Lophotrochozoa</taxon>
        <taxon>Annelida</taxon>
        <taxon>Polychaeta</taxon>
        <taxon>Sedentaria</taxon>
        <taxon>Canalipalpata</taxon>
        <taxon>Sabellida</taxon>
        <taxon>Siboglinidae</taxon>
        <taxon>Ridgeia</taxon>
    </lineage>
</organism>
<evidence type="ECO:0000313" key="3">
    <source>
        <dbReference type="Proteomes" id="UP001209878"/>
    </source>
</evidence>
<dbReference type="AlphaFoldDB" id="A0AAD9JBN1"/>
<gene>
    <name evidence="2" type="ORF">NP493_2838g00009</name>
</gene>
<protein>
    <submittedName>
        <fullName evidence="2">Uncharacterized protein</fullName>
    </submittedName>
</protein>
<dbReference type="EMBL" id="JAODUO010002822">
    <property type="protein sequence ID" value="KAK2150222.1"/>
    <property type="molecule type" value="Genomic_DNA"/>
</dbReference>
<reference evidence="2" key="1">
    <citation type="journal article" date="2023" name="Mol. Biol. Evol.">
        <title>Third-Generation Sequencing Reveals the Adaptive Role of the Epigenome in Three Deep-Sea Polychaetes.</title>
        <authorList>
            <person name="Perez M."/>
            <person name="Aroh O."/>
            <person name="Sun Y."/>
            <person name="Lan Y."/>
            <person name="Juniper S.K."/>
            <person name="Young C.R."/>
            <person name="Angers B."/>
            <person name="Qian P.Y."/>
        </authorList>
    </citation>
    <scope>NUCLEOTIDE SEQUENCE</scope>
    <source>
        <strain evidence="2">R07B-5</strain>
    </source>
</reference>
<dbReference type="Proteomes" id="UP001209878">
    <property type="component" value="Unassembled WGS sequence"/>
</dbReference>
<keyword evidence="3" id="KW-1185">Reference proteome</keyword>
<comment type="caution">
    <text evidence="2">The sequence shown here is derived from an EMBL/GenBank/DDBJ whole genome shotgun (WGS) entry which is preliminary data.</text>
</comment>
<proteinExistence type="predicted"/>